<dbReference type="EMBL" id="SRLO01000375">
    <property type="protein sequence ID" value="TNN58559.1"/>
    <property type="molecule type" value="Genomic_DNA"/>
</dbReference>
<dbReference type="Proteomes" id="UP000314294">
    <property type="component" value="Unassembled WGS sequence"/>
</dbReference>
<sequence length="69" mass="7177">MAARISTGEYDSPFDTVEMKCSAMPLVSIPSYPHWGLLGVDQTALFQQAGVATAGTLTEKRGGASMAVG</sequence>
<proteinExistence type="predicted"/>
<name>A0A4Z2GYM7_9TELE</name>
<organism evidence="1 2">
    <name type="scientific">Liparis tanakae</name>
    <name type="common">Tanaka's snailfish</name>
    <dbReference type="NCBI Taxonomy" id="230148"/>
    <lineage>
        <taxon>Eukaryota</taxon>
        <taxon>Metazoa</taxon>
        <taxon>Chordata</taxon>
        <taxon>Craniata</taxon>
        <taxon>Vertebrata</taxon>
        <taxon>Euteleostomi</taxon>
        <taxon>Actinopterygii</taxon>
        <taxon>Neopterygii</taxon>
        <taxon>Teleostei</taxon>
        <taxon>Neoteleostei</taxon>
        <taxon>Acanthomorphata</taxon>
        <taxon>Eupercaria</taxon>
        <taxon>Perciformes</taxon>
        <taxon>Cottioidei</taxon>
        <taxon>Cottales</taxon>
        <taxon>Liparidae</taxon>
        <taxon>Liparis</taxon>
    </lineage>
</organism>
<gene>
    <name evidence="1" type="ORF">EYF80_031179</name>
</gene>
<evidence type="ECO:0000313" key="2">
    <source>
        <dbReference type="Proteomes" id="UP000314294"/>
    </source>
</evidence>
<evidence type="ECO:0000313" key="1">
    <source>
        <dbReference type="EMBL" id="TNN58559.1"/>
    </source>
</evidence>
<dbReference type="AlphaFoldDB" id="A0A4Z2GYM7"/>
<keyword evidence="2" id="KW-1185">Reference proteome</keyword>
<accession>A0A4Z2GYM7</accession>
<protein>
    <submittedName>
        <fullName evidence="1">Uncharacterized protein</fullName>
    </submittedName>
</protein>
<comment type="caution">
    <text evidence="1">The sequence shown here is derived from an EMBL/GenBank/DDBJ whole genome shotgun (WGS) entry which is preliminary data.</text>
</comment>
<reference evidence="1 2" key="1">
    <citation type="submission" date="2019-03" db="EMBL/GenBank/DDBJ databases">
        <title>First draft genome of Liparis tanakae, snailfish: a comprehensive survey of snailfish specific genes.</title>
        <authorList>
            <person name="Kim W."/>
            <person name="Song I."/>
            <person name="Jeong J.-H."/>
            <person name="Kim D."/>
            <person name="Kim S."/>
            <person name="Ryu S."/>
            <person name="Song J.Y."/>
            <person name="Lee S.K."/>
        </authorList>
    </citation>
    <scope>NUCLEOTIDE SEQUENCE [LARGE SCALE GENOMIC DNA]</scope>
    <source>
        <tissue evidence="1">Muscle</tissue>
    </source>
</reference>